<keyword evidence="1" id="KW-0472">Membrane</keyword>
<keyword evidence="1" id="KW-1133">Transmembrane helix</keyword>
<reference evidence="2 3" key="1">
    <citation type="submission" date="2019-07" db="EMBL/GenBank/DDBJ databases">
        <authorList>
            <person name="Jastrzebski P J."/>
            <person name="Paukszto L."/>
            <person name="Jastrzebski P J."/>
        </authorList>
    </citation>
    <scope>NUCLEOTIDE SEQUENCE [LARGE SCALE GENOMIC DNA]</scope>
    <source>
        <strain evidence="2 3">WMS-il1</strain>
    </source>
</reference>
<feature type="transmembrane region" description="Helical" evidence="1">
    <location>
        <begin position="73"/>
        <end position="95"/>
    </location>
</feature>
<sequence>MSKCVHQFPLFSVTASLHIKRYIYPHALAWPYPSDSYKATLVLPVNTHWSVRTPTRPVHLLSSSARCSPSLPLSLLLIVVSLSTFLVYSILGVLLHNCVSSYSNSYELVVVIS</sequence>
<organism evidence="2 3">
    <name type="scientific">Hymenolepis diminuta</name>
    <name type="common">Rat tapeworm</name>
    <dbReference type="NCBI Taxonomy" id="6216"/>
    <lineage>
        <taxon>Eukaryota</taxon>
        <taxon>Metazoa</taxon>
        <taxon>Spiralia</taxon>
        <taxon>Lophotrochozoa</taxon>
        <taxon>Platyhelminthes</taxon>
        <taxon>Cestoda</taxon>
        <taxon>Eucestoda</taxon>
        <taxon>Cyclophyllidea</taxon>
        <taxon>Hymenolepididae</taxon>
        <taxon>Hymenolepis</taxon>
    </lineage>
</organism>
<dbReference type="AlphaFoldDB" id="A0A564YZ60"/>
<evidence type="ECO:0000313" key="2">
    <source>
        <dbReference type="EMBL" id="VUZ52522.1"/>
    </source>
</evidence>
<dbReference type="EMBL" id="CABIJS010000499">
    <property type="protein sequence ID" value="VUZ52522.1"/>
    <property type="molecule type" value="Genomic_DNA"/>
</dbReference>
<evidence type="ECO:0000313" key="3">
    <source>
        <dbReference type="Proteomes" id="UP000321570"/>
    </source>
</evidence>
<name>A0A564YZ60_HYMDI</name>
<keyword evidence="1" id="KW-0812">Transmembrane</keyword>
<keyword evidence="3" id="KW-1185">Reference proteome</keyword>
<gene>
    <name evidence="2" type="ORF">WMSIL1_LOCUS10947</name>
</gene>
<evidence type="ECO:0000256" key="1">
    <source>
        <dbReference type="SAM" id="Phobius"/>
    </source>
</evidence>
<dbReference type="Proteomes" id="UP000321570">
    <property type="component" value="Unassembled WGS sequence"/>
</dbReference>
<protein>
    <submittedName>
        <fullName evidence="2">Uncharacterized protein</fullName>
    </submittedName>
</protein>
<accession>A0A564YZ60</accession>
<proteinExistence type="predicted"/>